<proteinExistence type="predicted"/>
<dbReference type="Proteomes" id="UP001057279">
    <property type="component" value="Linkage Group LG01"/>
</dbReference>
<accession>A0ACB9VMD3</accession>
<keyword evidence="2" id="KW-1185">Reference proteome</keyword>
<comment type="caution">
    <text evidence="1">The sequence shown here is derived from an EMBL/GenBank/DDBJ whole genome shotgun (WGS) entry which is preliminary data.</text>
</comment>
<gene>
    <name evidence="1" type="ORF">MJG53_002230</name>
</gene>
<dbReference type="EMBL" id="CM043026">
    <property type="protein sequence ID" value="KAI4591181.1"/>
    <property type="molecule type" value="Genomic_DNA"/>
</dbReference>
<reference evidence="1" key="1">
    <citation type="submission" date="2022-03" db="EMBL/GenBank/DDBJ databases">
        <title>Genomic analyses of argali, domestic sheep and their hybrids provide insights into chromosomal evolution, heterosis and genetic basis of agronomic traits.</title>
        <authorList>
            <person name="Li M."/>
        </authorList>
    </citation>
    <scope>NUCLEOTIDE SEQUENCE</scope>
    <source>
        <strain evidence="1">F1 hybrid</strain>
    </source>
</reference>
<organism evidence="1 2">
    <name type="scientific">Ovis ammon polii x Ovis aries</name>
    <dbReference type="NCBI Taxonomy" id="2918886"/>
    <lineage>
        <taxon>Eukaryota</taxon>
        <taxon>Metazoa</taxon>
        <taxon>Chordata</taxon>
        <taxon>Craniata</taxon>
        <taxon>Vertebrata</taxon>
        <taxon>Euteleostomi</taxon>
        <taxon>Mammalia</taxon>
        <taxon>Eutheria</taxon>
        <taxon>Laurasiatheria</taxon>
        <taxon>Artiodactyla</taxon>
        <taxon>Ruminantia</taxon>
        <taxon>Pecora</taxon>
        <taxon>Bovidae</taxon>
        <taxon>Caprinae</taxon>
        <taxon>Ovis</taxon>
    </lineage>
</organism>
<name>A0ACB9VMD3_9CETA</name>
<evidence type="ECO:0000313" key="1">
    <source>
        <dbReference type="EMBL" id="KAI4591181.1"/>
    </source>
</evidence>
<protein>
    <submittedName>
        <fullName evidence="1">Uncharacterized protein</fullName>
    </submittedName>
</protein>
<sequence>MSSGLRAAVFPRWKRHISEELRRRDRLQRQAFEEIILQYNKLLEKSDLHSVLAHKLQAEKHDVPNRHEISPGHDGSWNDSQLQEMAQLRIKHQEELTELHKKRGELAQLVIDLNNQMQQKDKEMQMNEAKIAEYLQTISDLETECQELRTKLQDLERANQTLKDEYDALQITFTALEEKLRKTSEENQELVTRWMAEKAQEANRLNAENEKDSRRRQARLQKELAEAAKEPLPVEQDDDIEVLADETSEHPEETSPVRAISRAATKRLSQPAGGLLDSITNIFGRRSVSSFPVPQDNVDPHPGTGREVRVPTTAVSVFDAHDGEVNAVQFSPGSRLLATGGMDRRVKLWEVLGDKCEFKGSLSGSNAGITSIEFDSAGSYLLAASNDFASRIWTVDDYRLRHTLTGHSGKVLSAKFLLDNARIVSGSHDRTLKLWDLRSKVCIKTVFAGSSCNDIVCTEQCVMSGHFDKKIRFWDIRSESIVREMELLGKITALDLNPERTELLSCSRDDLLKIIDLRINAVRQTFSAPGFKCGSDWTRAVFSPDGSYVAAGAAEGSLYIWNVLSGKVEKILSKHHSSSINAVAWSPAGSHVVTVDKGSTCCGTLSFIYESSKALVCLHIVAHGKFRVDPGQRRGPTRPQERMCWERPRFAGTVNTAANMQTNKPAPNHVIYKKISRDKSVTIYLGKRDYIDHVERVEPVDGVVLVDPELVKGKRVYVSLTCAFRYGQEDIDVIGLSFRRDLYFSQIQVFPPVGASGATTKLQESLIKKLGANTYPFLLTSCGVDFEIKAFATHSADVEEDKIPKKSSVRLLIRKVQHAPREMGPQPRAEASWQFFMSDKPLRLTVSLSKEIYYHGEPIPVTVAVTNSTEKTVKKIKVLVEQVANVVLYSSDYYIKPVAAEETQERVPPNSSLTKTLTLVPLLANNRERRGIALDGKIKHEDTNLASSTIIKEGIDKTVMGILVSYQIKVKLTVSGEVATEVPFRLMHPQPEDPDSAMESFQDENFVFEEFARQNLKDAGEYKEEKTDQEAAMDE</sequence>
<evidence type="ECO:0000313" key="2">
    <source>
        <dbReference type="Proteomes" id="UP001057279"/>
    </source>
</evidence>